<dbReference type="GO" id="GO:0046872">
    <property type="term" value="F:metal ion binding"/>
    <property type="evidence" value="ECO:0007669"/>
    <property type="project" value="UniProtKB-KW"/>
</dbReference>
<comment type="caution">
    <text evidence="7">The sequence shown here is derived from an EMBL/GenBank/DDBJ whole genome shotgun (WGS) entry which is preliminary data.</text>
</comment>
<feature type="domain" description="Cytochrome c" evidence="6">
    <location>
        <begin position="21"/>
        <end position="114"/>
    </location>
</feature>
<feature type="chain" id="PRO_5015650521" evidence="5">
    <location>
        <begin position="23"/>
        <end position="131"/>
    </location>
</feature>
<keyword evidence="2 4" id="KW-0479">Metal-binding</keyword>
<name>A0A2T4JL76_9RHOB</name>
<reference evidence="7 8" key="1">
    <citation type="submission" date="2018-03" db="EMBL/GenBank/DDBJ databases">
        <title>Rhodobacter veldkampii.</title>
        <authorList>
            <person name="Meyer T.E."/>
            <person name="Miller S."/>
            <person name="Lodha T."/>
            <person name="Gandham S."/>
            <person name="Chintalapati S."/>
            <person name="Chintalapati V.R."/>
        </authorList>
    </citation>
    <scope>NUCLEOTIDE SEQUENCE [LARGE SCALE GENOMIC DNA]</scope>
    <source>
        <strain evidence="7 8">DSM 11550</strain>
    </source>
</reference>
<evidence type="ECO:0000256" key="4">
    <source>
        <dbReference type="PROSITE-ProRule" id="PRU00433"/>
    </source>
</evidence>
<dbReference type="EMBL" id="PZKF01000005">
    <property type="protein sequence ID" value="PTE18655.1"/>
    <property type="molecule type" value="Genomic_DNA"/>
</dbReference>
<evidence type="ECO:0000259" key="6">
    <source>
        <dbReference type="PROSITE" id="PS51007"/>
    </source>
</evidence>
<evidence type="ECO:0000256" key="3">
    <source>
        <dbReference type="ARBA" id="ARBA00023004"/>
    </source>
</evidence>
<dbReference type="Proteomes" id="UP000241899">
    <property type="component" value="Unassembled WGS sequence"/>
</dbReference>
<feature type="signal peptide" evidence="5">
    <location>
        <begin position="1"/>
        <end position="22"/>
    </location>
</feature>
<evidence type="ECO:0000256" key="1">
    <source>
        <dbReference type="ARBA" id="ARBA00022617"/>
    </source>
</evidence>
<proteinExistence type="predicted"/>
<accession>A0A2T4JL76</accession>
<gene>
    <name evidence="7" type="ORF">C5F46_03380</name>
</gene>
<keyword evidence="3 4" id="KW-0408">Iron</keyword>
<dbReference type="Pfam" id="PF00034">
    <property type="entry name" value="Cytochrom_C"/>
    <property type="match status" value="1"/>
</dbReference>
<protein>
    <submittedName>
        <fullName evidence="7">3-methyladenine DNA glycosylase</fullName>
    </submittedName>
</protein>
<dbReference type="RefSeq" id="WP_107323951.1">
    <property type="nucleotide sequence ID" value="NZ_NHSP01000074.1"/>
</dbReference>
<dbReference type="GO" id="GO:0020037">
    <property type="term" value="F:heme binding"/>
    <property type="evidence" value="ECO:0007669"/>
    <property type="project" value="InterPro"/>
</dbReference>
<sequence length="131" mass="13760">MTGKFVSLILVAGALAFGPAQADDAGRGLYAQYCSSCHGAEGKGDGPMAEYLTLKSPDLTTLSARNEGKFPMLDVLHIIDGRTGVRAHGGPMPVFGAVFSTEHAATIDYTEVLATRGRILSLAQYIESIQG</sequence>
<dbReference type="InterPro" id="IPR009056">
    <property type="entry name" value="Cyt_c-like_dom"/>
</dbReference>
<dbReference type="GO" id="GO:0009055">
    <property type="term" value="F:electron transfer activity"/>
    <property type="evidence" value="ECO:0007669"/>
    <property type="project" value="InterPro"/>
</dbReference>
<dbReference type="SUPFAM" id="SSF46626">
    <property type="entry name" value="Cytochrome c"/>
    <property type="match status" value="1"/>
</dbReference>
<evidence type="ECO:0000313" key="8">
    <source>
        <dbReference type="Proteomes" id="UP000241899"/>
    </source>
</evidence>
<evidence type="ECO:0000256" key="2">
    <source>
        <dbReference type="ARBA" id="ARBA00022723"/>
    </source>
</evidence>
<dbReference type="OrthoDB" id="335174at2"/>
<keyword evidence="8" id="KW-1185">Reference proteome</keyword>
<keyword evidence="5" id="KW-0732">Signal</keyword>
<dbReference type="AlphaFoldDB" id="A0A2T4JL76"/>
<dbReference type="Gene3D" id="1.10.760.10">
    <property type="entry name" value="Cytochrome c-like domain"/>
    <property type="match status" value="1"/>
</dbReference>
<keyword evidence="1 4" id="KW-0349">Heme</keyword>
<dbReference type="InterPro" id="IPR036909">
    <property type="entry name" value="Cyt_c-like_dom_sf"/>
</dbReference>
<evidence type="ECO:0000313" key="7">
    <source>
        <dbReference type="EMBL" id="PTE18655.1"/>
    </source>
</evidence>
<evidence type="ECO:0000256" key="5">
    <source>
        <dbReference type="SAM" id="SignalP"/>
    </source>
</evidence>
<organism evidence="7 8">
    <name type="scientific">Phaeovulum veldkampii DSM 11550</name>
    <dbReference type="NCBI Taxonomy" id="1185920"/>
    <lineage>
        <taxon>Bacteria</taxon>
        <taxon>Pseudomonadati</taxon>
        <taxon>Pseudomonadota</taxon>
        <taxon>Alphaproteobacteria</taxon>
        <taxon>Rhodobacterales</taxon>
        <taxon>Paracoccaceae</taxon>
        <taxon>Phaeovulum</taxon>
    </lineage>
</organism>
<dbReference type="PROSITE" id="PS51007">
    <property type="entry name" value="CYTC"/>
    <property type="match status" value="1"/>
</dbReference>